<keyword evidence="2" id="KW-1185">Reference proteome</keyword>
<dbReference type="OrthoDB" id="3647at2759"/>
<proteinExistence type="predicted"/>
<reference evidence="1 2" key="1">
    <citation type="journal article" date="2020" name="Genomics">
        <title>Complete, high-quality genomes from long-read metagenomic sequencing of two wolf lichen thalli reveals enigmatic genome architecture.</title>
        <authorList>
            <person name="McKenzie S.K."/>
            <person name="Walston R.F."/>
            <person name="Allen J.L."/>
        </authorList>
    </citation>
    <scope>NUCLEOTIDE SEQUENCE [LARGE SCALE GENOMIC DNA]</scope>
    <source>
        <strain evidence="1">WasteWater2</strain>
    </source>
</reference>
<dbReference type="EMBL" id="JACCJC010000019">
    <property type="protein sequence ID" value="KAF6236415.1"/>
    <property type="molecule type" value="Genomic_DNA"/>
</dbReference>
<comment type="caution">
    <text evidence="1">The sequence shown here is derived from an EMBL/GenBank/DDBJ whole genome shotgun (WGS) entry which is preliminary data.</text>
</comment>
<evidence type="ECO:0000313" key="2">
    <source>
        <dbReference type="Proteomes" id="UP000578531"/>
    </source>
</evidence>
<dbReference type="Proteomes" id="UP000578531">
    <property type="component" value="Unassembled WGS sequence"/>
</dbReference>
<dbReference type="RefSeq" id="XP_037165761.1">
    <property type="nucleotide sequence ID" value="XM_037307423.1"/>
</dbReference>
<sequence length="133" mass="15074">MVVLCVSQSIFLFTKDPPGPEQDARLKHGLQALINRLKHNGVLIIIDIEKNYDTKPDGSGSKEIIAALKELGMEDVGVMKDQHFQWHAKDETGRNYQNARADVMHAPMEDREEMFLILRATRGKGYLQAGEQR</sequence>
<organism evidence="1 2">
    <name type="scientific">Letharia columbiana</name>
    <dbReference type="NCBI Taxonomy" id="112416"/>
    <lineage>
        <taxon>Eukaryota</taxon>
        <taxon>Fungi</taxon>
        <taxon>Dikarya</taxon>
        <taxon>Ascomycota</taxon>
        <taxon>Pezizomycotina</taxon>
        <taxon>Lecanoromycetes</taxon>
        <taxon>OSLEUM clade</taxon>
        <taxon>Lecanoromycetidae</taxon>
        <taxon>Lecanorales</taxon>
        <taxon>Lecanorineae</taxon>
        <taxon>Parmeliaceae</taxon>
        <taxon>Letharia</taxon>
    </lineage>
</organism>
<evidence type="ECO:0000313" key="1">
    <source>
        <dbReference type="EMBL" id="KAF6236415.1"/>
    </source>
</evidence>
<dbReference type="GeneID" id="59287169"/>
<gene>
    <name evidence="1" type="ORF">HO173_005507</name>
</gene>
<name>A0A8H6FXB3_9LECA</name>
<accession>A0A8H6FXB3</accession>
<dbReference type="AlphaFoldDB" id="A0A8H6FXB3"/>
<protein>
    <submittedName>
        <fullName evidence="1">Uncharacterized protein</fullName>
    </submittedName>
</protein>